<accession>A0A9P9H1M3</accession>
<dbReference type="OrthoDB" id="5076350at2759"/>
<feature type="compositionally biased region" description="Basic and acidic residues" evidence="1">
    <location>
        <begin position="132"/>
        <end position="143"/>
    </location>
</feature>
<dbReference type="EMBL" id="JAGTJS010000013">
    <property type="protein sequence ID" value="KAH7249490.1"/>
    <property type="molecule type" value="Genomic_DNA"/>
</dbReference>
<comment type="caution">
    <text evidence="2">The sequence shown here is derived from an EMBL/GenBank/DDBJ whole genome shotgun (WGS) entry which is preliminary data.</text>
</comment>
<organism evidence="2 3">
    <name type="scientific">Fusarium solani</name>
    <name type="common">Filamentous fungus</name>
    <dbReference type="NCBI Taxonomy" id="169388"/>
    <lineage>
        <taxon>Eukaryota</taxon>
        <taxon>Fungi</taxon>
        <taxon>Dikarya</taxon>
        <taxon>Ascomycota</taxon>
        <taxon>Pezizomycotina</taxon>
        <taxon>Sordariomycetes</taxon>
        <taxon>Hypocreomycetidae</taxon>
        <taxon>Hypocreales</taxon>
        <taxon>Nectriaceae</taxon>
        <taxon>Fusarium</taxon>
        <taxon>Fusarium solani species complex</taxon>
    </lineage>
</organism>
<keyword evidence="3" id="KW-1185">Reference proteome</keyword>
<feature type="compositionally biased region" description="Acidic residues" evidence="1">
    <location>
        <begin position="144"/>
        <end position="153"/>
    </location>
</feature>
<evidence type="ECO:0000256" key="1">
    <source>
        <dbReference type="SAM" id="MobiDB-lite"/>
    </source>
</evidence>
<dbReference type="AlphaFoldDB" id="A0A9P9H1M3"/>
<evidence type="ECO:0000313" key="2">
    <source>
        <dbReference type="EMBL" id="KAH7249490.1"/>
    </source>
</evidence>
<dbReference type="Proteomes" id="UP000736672">
    <property type="component" value="Unassembled WGS sequence"/>
</dbReference>
<evidence type="ECO:0000313" key="3">
    <source>
        <dbReference type="Proteomes" id="UP000736672"/>
    </source>
</evidence>
<sequence>MGTKGSATDPTPVIAVVGARCYKKRWPVCDFLRCQTFSSFSIQISSWHRKSLRLIEMLSAFLILLLATTSLAMPQPTPQPTPELVKRNATTNSTRHDCMRNCTSQCGHGGVCDLVCSILKCPPNMKRADLSGEFEKEEVARREEEEEEEEDRFEDVVVER</sequence>
<name>A0A9P9H1M3_FUSSL</name>
<protein>
    <submittedName>
        <fullName evidence="2">Uncharacterized protein</fullName>
    </submittedName>
</protein>
<reference evidence="2" key="1">
    <citation type="journal article" date="2021" name="Nat. Commun.">
        <title>Genetic determinants of endophytism in the Arabidopsis root mycobiome.</title>
        <authorList>
            <person name="Mesny F."/>
            <person name="Miyauchi S."/>
            <person name="Thiergart T."/>
            <person name="Pickel B."/>
            <person name="Atanasova L."/>
            <person name="Karlsson M."/>
            <person name="Huettel B."/>
            <person name="Barry K.W."/>
            <person name="Haridas S."/>
            <person name="Chen C."/>
            <person name="Bauer D."/>
            <person name="Andreopoulos W."/>
            <person name="Pangilinan J."/>
            <person name="LaButti K."/>
            <person name="Riley R."/>
            <person name="Lipzen A."/>
            <person name="Clum A."/>
            <person name="Drula E."/>
            <person name="Henrissat B."/>
            <person name="Kohler A."/>
            <person name="Grigoriev I.V."/>
            <person name="Martin F.M."/>
            <person name="Hacquard S."/>
        </authorList>
    </citation>
    <scope>NUCLEOTIDE SEQUENCE</scope>
    <source>
        <strain evidence="2">FSSC 5 MPI-SDFR-AT-0091</strain>
    </source>
</reference>
<gene>
    <name evidence="2" type="ORF">B0J15DRAFT_497816</name>
</gene>
<feature type="region of interest" description="Disordered" evidence="1">
    <location>
        <begin position="132"/>
        <end position="160"/>
    </location>
</feature>
<proteinExistence type="predicted"/>